<sequence>MEEPPKPKSKKKSKSTSTKKRKEKQSNNENNKNNSIIESSNNVKSESSSLKFDIIAKNPLIINKIFKELLQELHDIILLNIEDYTTDQLNEFIYNFLLEYDLDPKNVFEIMTNNLQPIFYYSSLIGIFYQYGIGCEVDEIKASKIFFNTVKNNQKVIVPDQFTFDISFFDIKELNEIITQYFYSLFLYNDIILNKRNNYKFHIKYAEKGDSISQYHIGNCYFYNINARRDYNKAIEWYLKSSEGGNIKAMYRLAYCYACGYGVKKDEKKAFELYLKSAEGAGGYKHALWVMGNYYYYGLGILKDENKAFEFYLKAAKKGHNISQYLIANYYYDGKYIPENKEKWFYWNRKAAINGNADAQFKLAEYYTTNSSNKNESKAFKWYMQLANKKKLKAIYIIAKWYRDGIGTDKNLKEATTWIKKYELSKSYGKPQITLKNFLNCSDIDVSSIEPYSTSM</sequence>
<name>A0A2P4Q988_RHIID</name>
<reference evidence="2 3" key="1">
    <citation type="journal article" date="2013" name="Proc. Natl. Acad. Sci. U.S.A.">
        <title>Genome of an arbuscular mycorrhizal fungus provides insight into the oldest plant symbiosis.</title>
        <authorList>
            <person name="Tisserant E."/>
            <person name="Malbreil M."/>
            <person name="Kuo A."/>
            <person name="Kohler A."/>
            <person name="Symeonidi A."/>
            <person name="Balestrini R."/>
            <person name="Charron P."/>
            <person name="Duensing N."/>
            <person name="Frei Dit Frey N."/>
            <person name="Gianinazzi-Pearson V."/>
            <person name="Gilbert L.B."/>
            <person name="Handa Y."/>
            <person name="Herr J.R."/>
            <person name="Hijri M."/>
            <person name="Koul R."/>
            <person name="Kawaguchi M."/>
            <person name="Krajinski F."/>
            <person name="Lammers P.J."/>
            <person name="Masclaux F.G."/>
            <person name="Murat C."/>
            <person name="Morin E."/>
            <person name="Ndikumana S."/>
            <person name="Pagni M."/>
            <person name="Petitpierre D."/>
            <person name="Requena N."/>
            <person name="Rosikiewicz P."/>
            <person name="Riley R."/>
            <person name="Saito K."/>
            <person name="San Clemente H."/>
            <person name="Shapiro H."/>
            <person name="van Tuinen D."/>
            <person name="Becard G."/>
            <person name="Bonfante P."/>
            <person name="Paszkowski U."/>
            <person name="Shachar-Hill Y.Y."/>
            <person name="Tuskan G.A."/>
            <person name="Young P.W."/>
            <person name="Sanders I.R."/>
            <person name="Henrissat B."/>
            <person name="Rensing S.A."/>
            <person name="Grigoriev I.V."/>
            <person name="Corradi N."/>
            <person name="Roux C."/>
            <person name="Martin F."/>
        </authorList>
    </citation>
    <scope>NUCLEOTIDE SEQUENCE [LARGE SCALE GENOMIC DNA]</scope>
    <source>
        <strain evidence="2 3">DAOM 197198</strain>
    </source>
</reference>
<dbReference type="Gene3D" id="1.25.40.10">
    <property type="entry name" value="Tetratricopeptide repeat domain"/>
    <property type="match status" value="1"/>
</dbReference>
<comment type="caution">
    <text evidence="2">The sequence shown here is derived from an EMBL/GenBank/DDBJ whole genome shotgun (WGS) entry which is preliminary data.</text>
</comment>
<dbReference type="AlphaFoldDB" id="A0A2P4Q988"/>
<proteinExistence type="predicted"/>
<dbReference type="VEuPathDB" id="FungiDB:RhiirFUN_006585"/>
<dbReference type="PANTHER" id="PTHR43628:SF1">
    <property type="entry name" value="CHITIN SYNTHASE REGULATORY FACTOR 2-RELATED"/>
    <property type="match status" value="1"/>
</dbReference>
<dbReference type="InterPro" id="IPR011990">
    <property type="entry name" value="TPR-like_helical_dom_sf"/>
</dbReference>
<evidence type="ECO:0000313" key="2">
    <source>
        <dbReference type="EMBL" id="POG74187.1"/>
    </source>
</evidence>
<feature type="compositionally biased region" description="Basic residues" evidence="1">
    <location>
        <begin position="7"/>
        <end position="23"/>
    </location>
</feature>
<dbReference type="SMART" id="SM00671">
    <property type="entry name" value="SEL1"/>
    <property type="match status" value="7"/>
</dbReference>
<dbReference type="PANTHER" id="PTHR43628">
    <property type="entry name" value="ACTIVATOR OF C KINASE PROTEIN 1-RELATED"/>
    <property type="match status" value="1"/>
</dbReference>
<dbReference type="Proteomes" id="UP000018888">
    <property type="component" value="Unassembled WGS sequence"/>
</dbReference>
<feature type="region of interest" description="Disordered" evidence="1">
    <location>
        <begin position="1"/>
        <end position="40"/>
    </location>
</feature>
<protein>
    <recommendedName>
        <fullName evidence="4">HCP-like protein</fullName>
    </recommendedName>
</protein>
<evidence type="ECO:0000313" key="3">
    <source>
        <dbReference type="Proteomes" id="UP000018888"/>
    </source>
</evidence>
<feature type="compositionally biased region" description="Low complexity" evidence="1">
    <location>
        <begin position="27"/>
        <end position="40"/>
    </location>
</feature>
<dbReference type="EMBL" id="AUPC02000074">
    <property type="protein sequence ID" value="POG74187.1"/>
    <property type="molecule type" value="Genomic_DNA"/>
</dbReference>
<organism evidence="2 3">
    <name type="scientific">Rhizophagus irregularis (strain DAOM 181602 / DAOM 197198 / MUCL 43194)</name>
    <name type="common">Arbuscular mycorrhizal fungus</name>
    <name type="synonym">Glomus intraradices</name>
    <dbReference type="NCBI Taxonomy" id="747089"/>
    <lineage>
        <taxon>Eukaryota</taxon>
        <taxon>Fungi</taxon>
        <taxon>Fungi incertae sedis</taxon>
        <taxon>Mucoromycota</taxon>
        <taxon>Glomeromycotina</taxon>
        <taxon>Glomeromycetes</taxon>
        <taxon>Glomerales</taxon>
        <taxon>Glomeraceae</taxon>
        <taxon>Rhizophagus</taxon>
    </lineage>
</organism>
<dbReference type="InterPro" id="IPR006597">
    <property type="entry name" value="Sel1-like"/>
</dbReference>
<evidence type="ECO:0008006" key="4">
    <source>
        <dbReference type="Google" id="ProtNLM"/>
    </source>
</evidence>
<dbReference type="SUPFAM" id="SSF81901">
    <property type="entry name" value="HCP-like"/>
    <property type="match status" value="1"/>
</dbReference>
<gene>
    <name evidence="2" type="ORF">GLOIN_2v1771612</name>
</gene>
<dbReference type="Pfam" id="PF08238">
    <property type="entry name" value="Sel1"/>
    <property type="match status" value="7"/>
</dbReference>
<dbReference type="InterPro" id="IPR052945">
    <property type="entry name" value="Mitotic_Regulator"/>
</dbReference>
<evidence type="ECO:0000256" key="1">
    <source>
        <dbReference type="SAM" id="MobiDB-lite"/>
    </source>
</evidence>
<accession>A0A2P4Q988</accession>
<reference evidence="2 3" key="2">
    <citation type="journal article" date="2018" name="New Phytol.">
        <title>High intraspecific genome diversity in the model arbuscular mycorrhizal symbiont Rhizophagus irregularis.</title>
        <authorList>
            <person name="Chen E.C.H."/>
            <person name="Morin E."/>
            <person name="Beaudet D."/>
            <person name="Noel J."/>
            <person name="Yildirir G."/>
            <person name="Ndikumana S."/>
            <person name="Charron P."/>
            <person name="St-Onge C."/>
            <person name="Giorgi J."/>
            <person name="Kruger M."/>
            <person name="Marton T."/>
            <person name="Ropars J."/>
            <person name="Grigoriev I.V."/>
            <person name="Hainaut M."/>
            <person name="Henrissat B."/>
            <person name="Roux C."/>
            <person name="Martin F."/>
            <person name="Corradi N."/>
        </authorList>
    </citation>
    <scope>NUCLEOTIDE SEQUENCE [LARGE SCALE GENOMIC DNA]</scope>
    <source>
        <strain evidence="2 3">DAOM 197198</strain>
    </source>
</reference>
<keyword evidence="3" id="KW-1185">Reference proteome</keyword>